<protein>
    <submittedName>
        <fullName evidence="2">GYF_2 domain-containing protein</fullName>
    </submittedName>
</protein>
<evidence type="ECO:0000313" key="1">
    <source>
        <dbReference type="Proteomes" id="UP000095286"/>
    </source>
</evidence>
<organism evidence="1 2">
    <name type="scientific">Rhabditophanes sp. KR3021</name>
    <dbReference type="NCBI Taxonomy" id="114890"/>
    <lineage>
        <taxon>Eukaryota</taxon>
        <taxon>Metazoa</taxon>
        <taxon>Ecdysozoa</taxon>
        <taxon>Nematoda</taxon>
        <taxon>Chromadorea</taxon>
        <taxon>Rhabditida</taxon>
        <taxon>Tylenchina</taxon>
        <taxon>Panagrolaimomorpha</taxon>
        <taxon>Strongyloidoidea</taxon>
        <taxon>Alloionematidae</taxon>
        <taxon>Rhabditophanes</taxon>
    </lineage>
</organism>
<name>A0AC35TWU2_9BILA</name>
<accession>A0AC35TWU2</accession>
<evidence type="ECO:0000313" key="2">
    <source>
        <dbReference type="WBParaSite" id="RSKR_0000500800.1"/>
    </source>
</evidence>
<dbReference type="Proteomes" id="UP000095286">
    <property type="component" value="Unplaced"/>
</dbReference>
<reference evidence="2" key="1">
    <citation type="submission" date="2016-11" db="UniProtKB">
        <authorList>
            <consortium name="WormBaseParasite"/>
        </authorList>
    </citation>
    <scope>IDENTIFICATION</scope>
    <source>
        <strain evidence="2">KR3021</strain>
    </source>
</reference>
<sequence length="87" mass="9998">MERREQRTQDQFGPSDSEEAYKAVGAEPIIEKWLAVGKEEVVKGKTVLKSISDFFNPPQKVNMPPLTEEQRREEEMNGRHVLESSHS</sequence>
<proteinExistence type="predicted"/>
<dbReference type="WBParaSite" id="RSKR_0000500800.1">
    <property type="protein sequence ID" value="RSKR_0000500800.1"/>
    <property type="gene ID" value="RSKR_0000500800"/>
</dbReference>